<evidence type="ECO:0000313" key="5">
    <source>
        <dbReference type="EMBL" id="RKF77930.1"/>
    </source>
</evidence>
<dbReference type="Proteomes" id="UP000285326">
    <property type="component" value="Unassembled WGS sequence"/>
</dbReference>
<dbReference type="InterPro" id="IPR051299">
    <property type="entry name" value="AB_hydrolase_lip/est"/>
</dbReference>
<gene>
    <name evidence="5" type="ORF">GcM1_215032</name>
</gene>
<dbReference type="Gene3D" id="3.40.50.1820">
    <property type="entry name" value="alpha/beta hydrolase"/>
    <property type="match status" value="1"/>
</dbReference>
<dbReference type="AlphaFoldDB" id="A0A420ITS1"/>
<reference evidence="5 6" key="1">
    <citation type="journal article" date="2018" name="BMC Genomics">
        <title>Comparative genome analyses reveal sequence features reflecting distinct modes of host-adaptation between dicot and monocot powdery mildew.</title>
        <authorList>
            <person name="Wu Y."/>
            <person name="Ma X."/>
            <person name="Pan Z."/>
            <person name="Kale S.D."/>
            <person name="Song Y."/>
            <person name="King H."/>
            <person name="Zhang Q."/>
            <person name="Presley C."/>
            <person name="Deng X."/>
            <person name="Wei C.I."/>
            <person name="Xiao S."/>
        </authorList>
    </citation>
    <scope>NUCLEOTIDE SEQUENCE [LARGE SCALE GENOMIC DNA]</scope>
    <source>
        <strain evidence="5">UMSG1</strain>
    </source>
</reference>
<keyword evidence="1 3" id="KW-0732">Signal</keyword>
<feature type="domain" description="Fungal lipase-type" evidence="4">
    <location>
        <begin position="124"/>
        <end position="325"/>
    </location>
</feature>
<dbReference type="GO" id="GO:0006629">
    <property type="term" value="P:lipid metabolic process"/>
    <property type="evidence" value="ECO:0007669"/>
    <property type="project" value="InterPro"/>
</dbReference>
<sequence length="438" mass="49893">MSRHTSVFFVLFPTLFVILAGAYQSHYGSSYHQQESLQSDAQWNSNITDSLFLELEELARIVDIAYCVGTTGISSPFVCASHCSDFPSFELVDTFHSGYLLGNSCGYIALDHASDNNSGRILVVFRGTYSIDDTIIDLTMVPQKYAPYPSYYENDIKSLESSYLFNLIPSLQIRSIIIRLFSRTFRRRKGRRPDRHMHSNIECTNCTVHKGFWTSYQQIRPHLFSKISSLRKKFPNYRLDLVGHSLGGAVAALAGLDLKLLGYEPIVTTFGEPRVGNTGFRDYMDATFNLRSQNSIGHLDMPSSKDHYRRVTHTSDPMPLLPPQDFGYRPHAGEVFISKRDLPVAIQDVRHCFGDDDLNCIEERGNNGVWTDLPEMSKIRASIKESLNARGGELKKRDRIRIHPPHIWRPFLAHRDYFWRLGLCVPGGDPTSQERDEV</sequence>
<evidence type="ECO:0000256" key="1">
    <source>
        <dbReference type="ARBA" id="ARBA00022729"/>
    </source>
</evidence>
<dbReference type="CDD" id="cd00519">
    <property type="entry name" value="Lipase_3"/>
    <property type="match status" value="1"/>
</dbReference>
<name>A0A420ITS1_9PEZI</name>
<proteinExistence type="predicted"/>
<evidence type="ECO:0000256" key="3">
    <source>
        <dbReference type="SAM" id="SignalP"/>
    </source>
</evidence>
<dbReference type="PANTHER" id="PTHR46640:SF1">
    <property type="entry name" value="FUNGAL LIPASE-LIKE DOMAIN-CONTAINING PROTEIN-RELATED"/>
    <property type="match status" value="1"/>
</dbReference>
<keyword evidence="2" id="KW-0378">Hydrolase</keyword>
<dbReference type="InterPro" id="IPR002921">
    <property type="entry name" value="Fungal_lipase-type"/>
</dbReference>
<dbReference type="PANTHER" id="PTHR46640">
    <property type="entry name" value="TRIACYLGLYCEROL LIPASE, PUTATIVE (AFU_ORTHOLOGUE AFUA_6G06510)-RELATED"/>
    <property type="match status" value="1"/>
</dbReference>
<protein>
    <submittedName>
        <fullName evidence="5">Lipase A</fullName>
    </submittedName>
</protein>
<feature type="chain" id="PRO_5019304618" evidence="3">
    <location>
        <begin position="23"/>
        <end position="438"/>
    </location>
</feature>
<dbReference type="EMBL" id="MCBS01021557">
    <property type="protein sequence ID" value="RKF77930.1"/>
    <property type="molecule type" value="Genomic_DNA"/>
</dbReference>
<dbReference type="InterPro" id="IPR029058">
    <property type="entry name" value="AB_hydrolase_fold"/>
</dbReference>
<comment type="caution">
    <text evidence="5">The sequence shown here is derived from an EMBL/GenBank/DDBJ whole genome shotgun (WGS) entry which is preliminary data.</text>
</comment>
<dbReference type="Pfam" id="PF01764">
    <property type="entry name" value="Lipase_3"/>
    <property type="match status" value="1"/>
</dbReference>
<dbReference type="SUPFAM" id="SSF53474">
    <property type="entry name" value="alpha/beta-Hydrolases"/>
    <property type="match status" value="1"/>
</dbReference>
<evidence type="ECO:0000313" key="6">
    <source>
        <dbReference type="Proteomes" id="UP000285326"/>
    </source>
</evidence>
<evidence type="ECO:0000256" key="2">
    <source>
        <dbReference type="ARBA" id="ARBA00022801"/>
    </source>
</evidence>
<feature type="signal peptide" evidence="3">
    <location>
        <begin position="1"/>
        <end position="22"/>
    </location>
</feature>
<accession>A0A420ITS1</accession>
<organism evidence="5 6">
    <name type="scientific">Golovinomyces cichoracearum</name>
    <dbReference type="NCBI Taxonomy" id="62708"/>
    <lineage>
        <taxon>Eukaryota</taxon>
        <taxon>Fungi</taxon>
        <taxon>Dikarya</taxon>
        <taxon>Ascomycota</taxon>
        <taxon>Pezizomycotina</taxon>
        <taxon>Leotiomycetes</taxon>
        <taxon>Erysiphales</taxon>
        <taxon>Erysiphaceae</taxon>
        <taxon>Golovinomyces</taxon>
    </lineage>
</organism>
<dbReference type="GO" id="GO:0016787">
    <property type="term" value="F:hydrolase activity"/>
    <property type="evidence" value="ECO:0007669"/>
    <property type="project" value="UniProtKB-KW"/>
</dbReference>
<evidence type="ECO:0000259" key="4">
    <source>
        <dbReference type="Pfam" id="PF01764"/>
    </source>
</evidence>